<gene>
    <name evidence="2" type="ordered locus">DR_0879</name>
</gene>
<dbReference type="KEGG" id="dra:DR_0879"/>
<evidence type="ECO:0000256" key="1">
    <source>
        <dbReference type="SAM" id="MobiDB-lite"/>
    </source>
</evidence>
<dbReference type="STRING" id="243230.DR_0879"/>
<feature type="compositionally biased region" description="Basic and acidic residues" evidence="1">
    <location>
        <begin position="49"/>
        <end position="58"/>
    </location>
</feature>
<feature type="region of interest" description="Disordered" evidence="1">
    <location>
        <begin position="12"/>
        <end position="62"/>
    </location>
</feature>
<sequence>MYGVGLHRASVAPCPRRAPPLHSGSVGCPCPARWGQPRNPGNRRGTVPKSREHSRGKPDPAGCPCPLFPVNAARSGAGLRRPCCDGGPMPEPSLNQPSLHKLSLPPPCLMALLPPERAGGRP</sequence>
<dbReference type="EMBL" id="AE000513">
    <property type="protein sequence ID" value="AAF10465.1"/>
    <property type="molecule type" value="Genomic_DNA"/>
</dbReference>
<dbReference type="Proteomes" id="UP000002524">
    <property type="component" value="Chromosome 1"/>
</dbReference>
<proteinExistence type="predicted"/>
<accession>Q9RVZ1</accession>
<name>Q9RVZ1_DEIRA</name>
<dbReference type="InParanoid" id="Q9RVZ1"/>
<dbReference type="EnsemblBacteria" id="AAF10465">
    <property type="protein sequence ID" value="AAF10465"/>
    <property type="gene ID" value="DR_0879"/>
</dbReference>
<evidence type="ECO:0000313" key="3">
    <source>
        <dbReference type="Proteomes" id="UP000002524"/>
    </source>
</evidence>
<dbReference type="PIR" id="E75464">
    <property type="entry name" value="E75464"/>
</dbReference>
<keyword evidence="3" id="KW-1185">Reference proteome</keyword>
<feature type="region of interest" description="Disordered" evidence="1">
    <location>
        <begin position="81"/>
        <end position="101"/>
    </location>
</feature>
<dbReference type="HOGENOM" id="CLU_2022941_0_0_0"/>
<protein>
    <submittedName>
        <fullName evidence="2">Uncharacterized protein</fullName>
    </submittedName>
</protein>
<reference evidence="2 3" key="1">
    <citation type="journal article" date="1999" name="Science">
        <title>Genome sequence of the radioresistant bacterium Deinococcus radiodurans R1.</title>
        <authorList>
            <person name="White O."/>
            <person name="Eisen J.A."/>
            <person name="Heidelberg J.F."/>
            <person name="Hickey E.K."/>
            <person name="Peterson J.D."/>
            <person name="Dodson R.J."/>
            <person name="Haft D.H."/>
            <person name="Gwinn M.L."/>
            <person name="Nelson W.C."/>
            <person name="Richardson D.L."/>
            <person name="Moffat K.S."/>
            <person name="Qin H."/>
            <person name="Jiang L."/>
            <person name="Pamphile W."/>
            <person name="Crosby M."/>
            <person name="Shen M."/>
            <person name="Vamathevan J.J."/>
            <person name="Lam P."/>
            <person name="McDonald L."/>
            <person name="Utterback T."/>
            <person name="Zalewski C."/>
            <person name="Makarova K.S."/>
            <person name="Aravind L."/>
            <person name="Daly M.J."/>
            <person name="Minton K.W."/>
            <person name="Fleischmann R.D."/>
            <person name="Ketchum K.A."/>
            <person name="Nelson K.E."/>
            <person name="Salzberg S."/>
            <person name="Smith H.O."/>
            <person name="Venter J.C."/>
            <person name="Fraser C.M."/>
        </authorList>
    </citation>
    <scope>NUCLEOTIDE SEQUENCE [LARGE SCALE GENOMIC DNA]</scope>
    <source>
        <strain evidence="3">ATCC 13939 / DSM 20539 / JCM 16871 / LMG 4051 / NBRC 15346 / NCIMB 9279 / R1 / VKM B-1422</strain>
    </source>
</reference>
<evidence type="ECO:0000313" key="2">
    <source>
        <dbReference type="EMBL" id="AAF10465.1"/>
    </source>
</evidence>
<dbReference type="AlphaFoldDB" id="Q9RVZ1"/>
<dbReference type="PaxDb" id="243230-DR_0879"/>
<organism evidence="2 3">
    <name type="scientific">Deinococcus radiodurans (strain ATCC 13939 / DSM 20539 / JCM 16871 / CCUG 27074 / LMG 4051 / NBRC 15346 / NCIMB 9279 / VKM B-1422 / R1)</name>
    <dbReference type="NCBI Taxonomy" id="243230"/>
    <lineage>
        <taxon>Bacteria</taxon>
        <taxon>Thermotogati</taxon>
        <taxon>Deinococcota</taxon>
        <taxon>Deinococci</taxon>
        <taxon>Deinococcales</taxon>
        <taxon>Deinococcaceae</taxon>
        <taxon>Deinococcus</taxon>
    </lineage>
</organism>